<accession>A0ACB8IAQ3</accession>
<evidence type="ECO:0000313" key="1">
    <source>
        <dbReference type="EMBL" id="KAH9684153.1"/>
    </source>
</evidence>
<gene>
    <name evidence="1" type="ORF">KPL71_027908</name>
</gene>
<dbReference type="EMBL" id="CM039178">
    <property type="protein sequence ID" value="KAH9684153.1"/>
    <property type="molecule type" value="Genomic_DNA"/>
</dbReference>
<evidence type="ECO:0000313" key="2">
    <source>
        <dbReference type="Proteomes" id="UP000829398"/>
    </source>
</evidence>
<dbReference type="Proteomes" id="UP000829398">
    <property type="component" value="Chromosome 9"/>
</dbReference>
<reference evidence="2" key="1">
    <citation type="journal article" date="2023" name="Hortic. Res.">
        <title>A chromosome-level phased genome enabling allele-level studies in sweet orange: a case study on citrus Huanglongbing tolerance.</title>
        <authorList>
            <person name="Wu B."/>
            <person name="Yu Q."/>
            <person name="Deng Z."/>
            <person name="Duan Y."/>
            <person name="Luo F."/>
            <person name="Gmitter F. Jr."/>
        </authorList>
    </citation>
    <scope>NUCLEOTIDE SEQUENCE [LARGE SCALE GENOMIC DNA]</scope>
    <source>
        <strain evidence="2">cv. Valencia</strain>
    </source>
</reference>
<protein>
    <submittedName>
        <fullName evidence="1">Pectinesterase</fullName>
    </submittedName>
</protein>
<keyword evidence="2" id="KW-1185">Reference proteome</keyword>
<name>A0ACB8IAQ3_CITSI</name>
<organism evidence="1 2">
    <name type="scientific">Citrus sinensis</name>
    <name type="common">Sweet orange</name>
    <name type="synonym">Citrus aurantium var. sinensis</name>
    <dbReference type="NCBI Taxonomy" id="2711"/>
    <lineage>
        <taxon>Eukaryota</taxon>
        <taxon>Viridiplantae</taxon>
        <taxon>Streptophyta</taxon>
        <taxon>Embryophyta</taxon>
        <taxon>Tracheophyta</taxon>
        <taxon>Spermatophyta</taxon>
        <taxon>Magnoliopsida</taxon>
        <taxon>eudicotyledons</taxon>
        <taxon>Gunneridae</taxon>
        <taxon>Pentapetalae</taxon>
        <taxon>rosids</taxon>
        <taxon>malvids</taxon>
        <taxon>Sapindales</taxon>
        <taxon>Rutaceae</taxon>
        <taxon>Aurantioideae</taxon>
        <taxon>Citrus</taxon>
    </lineage>
</organism>
<sequence length="491" mass="53809">MLSSISLSLSLFFLILPSIDVIEFILVAVGASILLLVGVCIGIIVGASSKRSNKNESNAVSANSKAVAAVCASTDYRQQCIERVKPAAKSKTATLKEFIQAATKAIINMVEGAKNNSGFILDTKGAQKMAKEDCDESMNFAVEDLQASFSVVAKTELHGLKDKEAELQNLTGGLQNAPQLTSNALAIVSAISGILNTFHIPQNMAATSRRLLHAHKTVVAQDGSWQYKTIGSALAAYPKNLNGRYITYVKAGSYDEYITVTRKQVNVFMYGDGPRKTIFTGRKNNRERISTYKTASFLVVGNGFIAKAIGFQNKACPEGHHAVALLDFIFGDSSTVIQNSLIIATKPMYNPKNTVTAHGLEDRRETTGLIIQNCRIVPEELLYPVRFKIPTYLGRPWKLYSRTIIMETTMGDFIQPAGWLEWQGNFPPDTLYHAEHANMGPRAATDKRVNWKGFDLMTNRNEAPLYAAGTFIQGNAWLKDTGGTYFLGLKN</sequence>
<comment type="caution">
    <text evidence="1">The sequence shown here is derived from an EMBL/GenBank/DDBJ whole genome shotgun (WGS) entry which is preliminary data.</text>
</comment>
<proteinExistence type="predicted"/>